<name>A0A1T3NY31_9ACTN</name>
<accession>A0A1T3NY31</accession>
<dbReference type="EMBL" id="MWQN01000001">
    <property type="protein sequence ID" value="OPC81581.1"/>
    <property type="molecule type" value="Genomic_DNA"/>
</dbReference>
<protein>
    <submittedName>
        <fullName evidence="1">Uncharacterized protein</fullName>
    </submittedName>
</protein>
<dbReference type="STRING" id="159449.B4N89_12055"/>
<sequence>MGDDGFRVDSAFVRGAGTELIEALTVAREIAQKQQPLQKQLEALQKYYSSPLQAGEIVLEAGKAMAALVNLGENIAIALEMAAQQYEAAERDARARFFTPGGAASIHAGDDMGTTN</sequence>
<evidence type="ECO:0000313" key="2">
    <source>
        <dbReference type="Proteomes" id="UP000190037"/>
    </source>
</evidence>
<dbReference type="AlphaFoldDB" id="A0A1T3NY31"/>
<reference evidence="1 2" key="1">
    <citation type="submission" date="2017-03" db="EMBL/GenBank/DDBJ databases">
        <title>Draft genome sequence of Streptomyces scabrisporus NF3, endophyte isolated from Amphipterygium adstringens.</title>
        <authorList>
            <person name="Vazquez M."/>
            <person name="Ceapa C.D."/>
            <person name="Rodriguez Luna D."/>
            <person name="Sanchez Esquivel S."/>
        </authorList>
    </citation>
    <scope>NUCLEOTIDE SEQUENCE [LARGE SCALE GENOMIC DNA]</scope>
    <source>
        <strain evidence="1 2">NF3</strain>
    </source>
</reference>
<dbReference type="Proteomes" id="UP000190037">
    <property type="component" value="Unassembled WGS sequence"/>
</dbReference>
<proteinExistence type="predicted"/>
<organism evidence="1 2">
    <name type="scientific">Embleya scabrispora</name>
    <dbReference type="NCBI Taxonomy" id="159449"/>
    <lineage>
        <taxon>Bacteria</taxon>
        <taxon>Bacillati</taxon>
        <taxon>Actinomycetota</taxon>
        <taxon>Actinomycetes</taxon>
        <taxon>Kitasatosporales</taxon>
        <taxon>Streptomycetaceae</taxon>
        <taxon>Embleya</taxon>
    </lineage>
</organism>
<comment type="caution">
    <text evidence="1">The sequence shown here is derived from an EMBL/GenBank/DDBJ whole genome shotgun (WGS) entry which is preliminary data.</text>
</comment>
<gene>
    <name evidence="1" type="ORF">B4N89_12055</name>
</gene>
<dbReference type="OrthoDB" id="4350757at2"/>
<keyword evidence="2" id="KW-1185">Reference proteome</keyword>
<dbReference type="RefSeq" id="WP_078975860.1">
    <property type="nucleotide sequence ID" value="NZ_MWQN01000001.1"/>
</dbReference>
<evidence type="ECO:0000313" key="1">
    <source>
        <dbReference type="EMBL" id="OPC81581.1"/>
    </source>
</evidence>